<accession>A0AAV1LG51</accession>
<dbReference type="InterPro" id="IPR041577">
    <property type="entry name" value="RT_RNaseH_2"/>
</dbReference>
<name>A0AAV1LG51_9NEOP</name>
<dbReference type="Pfam" id="PF00078">
    <property type="entry name" value="RVT_1"/>
    <property type="match status" value="1"/>
</dbReference>
<evidence type="ECO:0000313" key="9">
    <source>
        <dbReference type="Proteomes" id="UP001314205"/>
    </source>
</evidence>
<dbReference type="PANTHER" id="PTHR37984">
    <property type="entry name" value="PROTEIN CBG26694"/>
    <property type="match status" value="1"/>
</dbReference>
<evidence type="ECO:0000256" key="3">
    <source>
        <dbReference type="ARBA" id="ARBA00022722"/>
    </source>
</evidence>
<feature type="domain" description="Reverse transcriptase" evidence="7">
    <location>
        <begin position="1"/>
        <end position="67"/>
    </location>
</feature>
<dbReference type="GO" id="GO:0003964">
    <property type="term" value="F:RNA-directed DNA polymerase activity"/>
    <property type="evidence" value="ECO:0007669"/>
    <property type="project" value="UniProtKB-KW"/>
</dbReference>
<dbReference type="Proteomes" id="UP001314205">
    <property type="component" value="Unassembled WGS sequence"/>
</dbReference>
<dbReference type="InterPro" id="IPR000477">
    <property type="entry name" value="RT_dom"/>
</dbReference>
<evidence type="ECO:0000259" key="7">
    <source>
        <dbReference type="PROSITE" id="PS50878"/>
    </source>
</evidence>
<dbReference type="PROSITE" id="PS50878">
    <property type="entry name" value="RT_POL"/>
    <property type="match status" value="1"/>
</dbReference>
<keyword evidence="3" id="KW-0540">Nuclease</keyword>
<evidence type="ECO:0000256" key="5">
    <source>
        <dbReference type="ARBA" id="ARBA00022918"/>
    </source>
</evidence>
<reference evidence="8 9" key="1">
    <citation type="submission" date="2023-11" db="EMBL/GenBank/DDBJ databases">
        <authorList>
            <person name="Hedman E."/>
            <person name="Englund M."/>
            <person name="Stromberg M."/>
            <person name="Nyberg Akerstrom W."/>
            <person name="Nylinder S."/>
            <person name="Jareborg N."/>
            <person name="Kallberg Y."/>
            <person name="Kronander E."/>
        </authorList>
    </citation>
    <scope>NUCLEOTIDE SEQUENCE [LARGE SCALE GENOMIC DNA]</scope>
</reference>
<keyword evidence="2" id="KW-0548">Nucleotidyltransferase</keyword>
<dbReference type="InterPro" id="IPR043128">
    <property type="entry name" value="Rev_trsase/Diguanyl_cyclase"/>
</dbReference>
<dbReference type="SUPFAM" id="SSF56672">
    <property type="entry name" value="DNA/RNA polymerases"/>
    <property type="match status" value="1"/>
</dbReference>
<dbReference type="PANTHER" id="PTHR37984:SF5">
    <property type="entry name" value="PROTEIN NYNRIN-LIKE"/>
    <property type="match status" value="1"/>
</dbReference>
<dbReference type="InterPro" id="IPR050951">
    <property type="entry name" value="Retrovirus_Pol_polyprotein"/>
</dbReference>
<dbReference type="FunFam" id="3.30.70.270:FF:000020">
    <property type="entry name" value="Transposon Tf2-6 polyprotein-like Protein"/>
    <property type="match status" value="1"/>
</dbReference>
<dbReference type="Pfam" id="PF17919">
    <property type="entry name" value="RT_RNaseH_2"/>
    <property type="match status" value="1"/>
</dbReference>
<dbReference type="Gene3D" id="3.10.20.370">
    <property type="match status" value="1"/>
</dbReference>
<proteinExistence type="predicted"/>
<evidence type="ECO:0000256" key="1">
    <source>
        <dbReference type="ARBA" id="ARBA00012493"/>
    </source>
</evidence>
<comment type="caution">
    <text evidence="8">The sequence shown here is derived from an EMBL/GenBank/DDBJ whole genome shotgun (WGS) entry which is preliminary data.</text>
</comment>
<dbReference type="EC" id="2.7.7.49" evidence="1"/>
<gene>
    <name evidence="8" type="ORF">PARMNEM_LOCUS12879</name>
</gene>
<keyword evidence="5" id="KW-0695">RNA-directed DNA polymerase</keyword>
<keyword evidence="2" id="KW-0808">Transferase</keyword>
<dbReference type="GO" id="GO:0004519">
    <property type="term" value="F:endonuclease activity"/>
    <property type="evidence" value="ECO:0007669"/>
    <property type="project" value="UniProtKB-KW"/>
</dbReference>
<evidence type="ECO:0000256" key="6">
    <source>
        <dbReference type="ARBA" id="ARBA00023268"/>
    </source>
</evidence>
<sequence>MDPFRSRLSDVCVVAYLDDLLVVSDYVASHVQDQRKVFDGLRVFGLKANRDKCMFARDRVTYLGHVISSQEIQTDSEKVTAIVNMRLPSNLKELRSFLQTCSWFRKFIPQFSKIARPLTCLTKKNGKWTWGEEQTQAFATLIDKLTSAYILRQPDLKVPFVMRIDASAYALGAVLIQGEEAKDERPIEYTSKLLTAAERNYTTAGCEALAVVWALDKFGSPLIINHCDG</sequence>
<dbReference type="AlphaFoldDB" id="A0AAV1LG51"/>
<organism evidence="8 9">
    <name type="scientific">Parnassius mnemosyne</name>
    <name type="common">clouded apollo</name>
    <dbReference type="NCBI Taxonomy" id="213953"/>
    <lineage>
        <taxon>Eukaryota</taxon>
        <taxon>Metazoa</taxon>
        <taxon>Ecdysozoa</taxon>
        <taxon>Arthropoda</taxon>
        <taxon>Hexapoda</taxon>
        <taxon>Insecta</taxon>
        <taxon>Pterygota</taxon>
        <taxon>Neoptera</taxon>
        <taxon>Endopterygota</taxon>
        <taxon>Lepidoptera</taxon>
        <taxon>Glossata</taxon>
        <taxon>Ditrysia</taxon>
        <taxon>Papilionoidea</taxon>
        <taxon>Papilionidae</taxon>
        <taxon>Parnassiinae</taxon>
        <taxon>Parnassini</taxon>
        <taxon>Parnassius</taxon>
        <taxon>Driopa</taxon>
    </lineage>
</organism>
<keyword evidence="9" id="KW-1185">Reference proteome</keyword>
<evidence type="ECO:0000256" key="4">
    <source>
        <dbReference type="ARBA" id="ARBA00022759"/>
    </source>
</evidence>
<protein>
    <recommendedName>
        <fullName evidence="1">RNA-directed DNA polymerase</fullName>
        <ecNumber evidence="1">2.7.7.49</ecNumber>
    </recommendedName>
</protein>
<keyword evidence="4" id="KW-0255">Endonuclease</keyword>
<evidence type="ECO:0000256" key="2">
    <source>
        <dbReference type="ARBA" id="ARBA00022695"/>
    </source>
</evidence>
<keyword evidence="4" id="KW-0378">Hydrolase</keyword>
<evidence type="ECO:0000313" key="8">
    <source>
        <dbReference type="EMBL" id="CAK1593032.1"/>
    </source>
</evidence>
<dbReference type="Gene3D" id="3.30.70.270">
    <property type="match status" value="2"/>
</dbReference>
<dbReference type="FunFam" id="3.10.20.370:FF:000001">
    <property type="entry name" value="Retrovirus-related Pol polyprotein from transposon 17.6-like protein"/>
    <property type="match status" value="1"/>
</dbReference>
<dbReference type="EMBL" id="CAVLGL010000088">
    <property type="protein sequence ID" value="CAK1593032.1"/>
    <property type="molecule type" value="Genomic_DNA"/>
</dbReference>
<keyword evidence="6" id="KW-0511">Multifunctional enzyme</keyword>
<dbReference type="InterPro" id="IPR043502">
    <property type="entry name" value="DNA/RNA_pol_sf"/>
</dbReference>